<dbReference type="Proteomes" id="UP000293562">
    <property type="component" value="Unassembled WGS sequence"/>
</dbReference>
<dbReference type="SUPFAM" id="SSF52833">
    <property type="entry name" value="Thioredoxin-like"/>
    <property type="match status" value="1"/>
</dbReference>
<dbReference type="InterPro" id="IPR013766">
    <property type="entry name" value="Thioredoxin_domain"/>
</dbReference>
<keyword evidence="2" id="KW-0201">Cytochrome c-type biogenesis</keyword>
<dbReference type="GO" id="GO:0030313">
    <property type="term" value="C:cell envelope"/>
    <property type="evidence" value="ECO:0007669"/>
    <property type="project" value="UniProtKB-SubCell"/>
</dbReference>
<dbReference type="RefSeq" id="WP_130306326.1">
    <property type="nucleotide sequence ID" value="NZ_SHKN01000001.1"/>
</dbReference>
<keyword evidence="3" id="KW-1015">Disulfide bond</keyword>
<dbReference type="InterPro" id="IPR050553">
    <property type="entry name" value="Thioredoxin_ResA/DsbE_sf"/>
</dbReference>
<evidence type="ECO:0000256" key="4">
    <source>
        <dbReference type="ARBA" id="ARBA00023284"/>
    </source>
</evidence>
<dbReference type="PANTHER" id="PTHR42852">
    <property type="entry name" value="THIOL:DISULFIDE INTERCHANGE PROTEIN DSBE"/>
    <property type="match status" value="1"/>
</dbReference>
<accession>A0A4Q7VJW4</accession>
<keyword evidence="5" id="KW-0732">Signal</keyword>
<dbReference type="Gene3D" id="3.40.30.10">
    <property type="entry name" value="Glutaredoxin"/>
    <property type="match status" value="1"/>
</dbReference>
<keyword evidence="8" id="KW-1185">Reference proteome</keyword>
<evidence type="ECO:0000313" key="8">
    <source>
        <dbReference type="Proteomes" id="UP000293562"/>
    </source>
</evidence>
<dbReference type="InterPro" id="IPR017937">
    <property type="entry name" value="Thioredoxin_CS"/>
</dbReference>
<evidence type="ECO:0000256" key="1">
    <source>
        <dbReference type="ARBA" id="ARBA00004196"/>
    </source>
</evidence>
<gene>
    <name evidence="7" type="ORF">EV201_1087</name>
</gene>
<dbReference type="CDD" id="cd02966">
    <property type="entry name" value="TlpA_like_family"/>
    <property type="match status" value="1"/>
</dbReference>
<name>A0A4Q7VJW4_9BACT</name>
<keyword evidence="4" id="KW-0676">Redox-active center</keyword>
<feature type="domain" description="Thioredoxin" evidence="6">
    <location>
        <begin position="228"/>
        <end position="367"/>
    </location>
</feature>
<dbReference type="InterPro" id="IPR000866">
    <property type="entry name" value="AhpC/TSA"/>
</dbReference>
<dbReference type="GO" id="GO:0016209">
    <property type="term" value="F:antioxidant activity"/>
    <property type="evidence" value="ECO:0007669"/>
    <property type="project" value="InterPro"/>
</dbReference>
<dbReference type="Pfam" id="PF14289">
    <property type="entry name" value="DUF4369"/>
    <property type="match status" value="1"/>
</dbReference>
<evidence type="ECO:0000256" key="5">
    <source>
        <dbReference type="SAM" id="SignalP"/>
    </source>
</evidence>
<dbReference type="Pfam" id="PF00578">
    <property type="entry name" value="AhpC-TSA"/>
    <property type="match status" value="1"/>
</dbReference>
<dbReference type="PANTHER" id="PTHR42852:SF6">
    <property type="entry name" value="THIOL:DISULFIDE INTERCHANGE PROTEIN DSBE"/>
    <property type="match status" value="1"/>
</dbReference>
<reference evidence="7 8" key="1">
    <citation type="submission" date="2019-02" db="EMBL/GenBank/DDBJ databases">
        <title>Genomic Encyclopedia of Type Strains, Phase IV (KMG-IV): sequencing the most valuable type-strain genomes for metagenomic binning, comparative biology and taxonomic classification.</title>
        <authorList>
            <person name="Goeker M."/>
        </authorList>
    </citation>
    <scope>NUCLEOTIDE SEQUENCE [LARGE SCALE GENOMIC DNA]</scope>
    <source>
        <strain evidence="7 8">DSM 28825</strain>
    </source>
</reference>
<feature type="chain" id="PRO_5020766640" evidence="5">
    <location>
        <begin position="23"/>
        <end position="367"/>
    </location>
</feature>
<dbReference type="InterPro" id="IPR036249">
    <property type="entry name" value="Thioredoxin-like_sf"/>
</dbReference>
<sequence length="367" mass="42386">MMKHFNNYILILLCALCLLSCSEDKSFHLEGNIEGYSKGMAYLKQFNGDKFVCIDSVEIDQGHFHFSGKTNQSQLCQIVVEGYKYPIRYFFLEAGQLDYNSKVKERNLTVPVVKGTPTQNAFNRYTSDRNVLYRKILALRRIKGRNADEKKECQLQITRLELQMMELVKAFIDEKKLPVLCLYLIKENYMYESDTVELAGRLKPYAKEYAQHPLYKAIQARVEELNRIAPGQEAPIFEMESLEGAMINLSDFKGKTTLIDFWASWCGPCRKENPNMVKLYQAYHEKGLEILGVSLDKSKQRWAKAVEKDDLTWHHVCDFQKWQSPIVKQYAVKGVPFTVLIDKQGRIIASGLHGEDLKRKIELALGL</sequence>
<evidence type="ECO:0000259" key="6">
    <source>
        <dbReference type="PROSITE" id="PS51352"/>
    </source>
</evidence>
<dbReference type="PROSITE" id="PS00194">
    <property type="entry name" value="THIOREDOXIN_1"/>
    <property type="match status" value="1"/>
</dbReference>
<dbReference type="GO" id="GO:0017004">
    <property type="term" value="P:cytochrome complex assembly"/>
    <property type="evidence" value="ECO:0007669"/>
    <property type="project" value="UniProtKB-KW"/>
</dbReference>
<dbReference type="PROSITE" id="PS51352">
    <property type="entry name" value="THIOREDOXIN_2"/>
    <property type="match status" value="1"/>
</dbReference>
<dbReference type="AlphaFoldDB" id="A0A4Q7VJW4"/>
<dbReference type="OrthoDB" id="9794348at2"/>
<protein>
    <submittedName>
        <fullName evidence="7">Peroxiredoxin</fullName>
    </submittedName>
</protein>
<organism evidence="7 8">
    <name type="scientific">Ancylomarina subtilis</name>
    <dbReference type="NCBI Taxonomy" id="1639035"/>
    <lineage>
        <taxon>Bacteria</taxon>
        <taxon>Pseudomonadati</taxon>
        <taxon>Bacteroidota</taxon>
        <taxon>Bacteroidia</taxon>
        <taxon>Marinilabiliales</taxon>
        <taxon>Marinifilaceae</taxon>
        <taxon>Ancylomarina</taxon>
    </lineage>
</organism>
<evidence type="ECO:0000256" key="3">
    <source>
        <dbReference type="ARBA" id="ARBA00023157"/>
    </source>
</evidence>
<dbReference type="GO" id="GO:0016491">
    <property type="term" value="F:oxidoreductase activity"/>
    <property type="evidence" value="ECO:0007669"/>
    <property type="project" value="InterPro"/>
</dbReference>
<evidence type="ECO:0000313" key="7">
    <source>
        <dbReference type="EMBL" id="RZT96449.1"/>
    </source>
</evidence>
<dbReference type="InterPro" id="IPR025380">
    <property type="entry name" value="DUF4369"/>
</dbReference>
<dbReference type="EMBL" id="SHKN01000001">
    <property type="protein sequence ID" value="RZT96449.1"/>
    <property type="molecule type" value="Genomic_DNA"/>
</dbReference>
<comment type="caution">
    <text evidence="7">The sequence shown here is derived from an EMBL/GenBank/DDBJ whole genome shotgun (WGS) entry which is preliminary data.</text>
</comment>
<proteinExistence type="predicted"/>
<comment type="subcellular location">
    <subcellularLocation>
        <location evidence="1">Cell envelope</location>
    </subcellularLocation>
</comment>
<evidence type="ECO:0000256" key="2">
    <source>
        <dbReference type="ARBA" id="ARBA00022748"/>
    </source>
</evidence>
<feature type="signal peptide" evidence="5">
    <location>
        <begin position="1"/>
        <end position="22"/>
    </location>
</feature>